<dbReference type="SUPFAM" id="SSF53756">
    <property type="entry name" value="UDP-Glycosyltransferase/glycogen phosphorylase"/>
    <property type="match status" value="1"/>
</dbReference>
<reference evidence="5" key="1">
    <citation type="submission" date="2010-10" db="EMBL/GenBank/DDBJ databases">
        <title>The complete genome of Rothia dentocariosa ATCC 17931.</title>
        <authorList>
            <person name="Muzny D."/>
            <person name="Qin X."/>
            <person name="Buhay C."/>
            <person name="Dugan-Rocha S."/>
            <person name="Ding Y."/>
            <person name="Chen G."/>
            <person name="Hawes A."/>
            <person name="Holder M."/>
            <person name="Jhangiani S."/>
            <person name="Johnson A."/>
            <person name="Khan Z."/>
            <person name="Li Z."/>
            <person name="Liu W."/>
            <person name="Liu X."/>
            <person name="Perez L."/>
            <person name="Shen H."/>
            <person name="Wang Q."/>
            <person name="Watt J."/>
            <person name="Xi L."/>
            <person name="Xin Y."/>
            <person name="Zhou J."/>
            <person name="Deng J."/>
            <person name="Jiang H."/>
            <person name="Liu Y."/>
            <person name="Qu J."/>
            <person name="Song X.-Z."/>
            <person name="Zhang L."/>
            <person name="Villasana D."/>
            <person name="Johnson A."/>
            <person name="Liu J."/>
            <person name="Liyanage D."/>
            <person name="Lorensuhewa L."/>
            <person name="Robinson T."/>
            <person name="Song A."/>
            <person name="Song B.-B."/>
            <person name="Dinh H."/>
            <person name="Thornton R."/>
            <person name="Coyle M."/>
            <person name="Francisco L."/>
            <person name="Jackson L."/>
            <person name="Javaid M."/>
            <person name="Korchina V."/>
            <person name="Kovar C."/>
            <person name="Mata R."/>
            <person name="Mathew T."/>
            <person name="Ngo R."/>
            <person name="Nguyen L."/>
            <person name="Nguyen N."/>
            <person name="Okwuonu G."/>
            <person name="Ongeri F."/>
            <person name="Pham C."/>
            <person name="Simmons D."/>
            <person name="Wilczek-Boney K."/>
            <person name="Hale W."/>
            <person name="Jakkamsetti A."/>
            <person name="Pham P."/>
            <person name="Ruth R."/>
            <person name="San Lucas F."/>
            <person name="Warren J."/>
            <person name="Zhang J."/>
            <person name="Zhao Z."/>
            <person name="Zhou C."/>
            <person name="Zhu D."/>
            <person name="Lee S."/>
            <person name="Bess C."/>
            <person name="Blankenburg K."/>
            <person name="Forbes L."/>
            <person name="Fu Q."/>
            <person name="Gubbala S."/>
            <person name="Hirani K."/>
            <person name="Jayaseelan J.C."/>
            <person name="Lara F."/>
            <person name="Munidasa M."/>
            <person name="Palculict T."/>
            <person name="Patil S."/>
            <person name="Pu L.-L."/>
            <person name="Saada N."/>
            <person name="Tang L."/>
            <person name="Weissenberger G."/>
            <person name="Zhu Y."/>
            <person name="Hemphill L."/>
            <person name="Shang Y."/>
            <person name="Youmans B."/>
            <person name="Ayvaz T."/>
            <person name="Ross M."/>
            <person name="Santibanez J."/>
            <person name="Aqrawi P."/>
            <person name="Gross S."/>
            <person name="Joshi V."/>
            <person name="Fowler G."/>
            <person name="Nazareth L."/>
            <person name="Reid J."/>
            <person name="Worley K."/>
            <person name="Petrosino J."/>
            <person name="Highlander S."/>
            <person name="Gibbs R."/>
        </authorList>
    </citation>
    <scope>NUCLEOTIDE SEQUENCE [LARGE SCALE GENOMIC DNA]</scope>
    <source>
        <strain evidence="5">ATCC 17931 / CDC X599 / XDIA</strain>
    </source>
</reference>
<dbReference type="Proteomes" id="UP000000387">
    <property type="component" value="Chromosome"/>
</dbReference>
<dbReference type="AlphaFoldDB" id="E3H5V8"/>
<gene>
    <name evidence="4" type="ordered locus">HMPREF0733_11431</name>
</gene>
<dbReference type="InterPro" id="IPR050194">
    <property type="entry name" value="Glycosyltransferase_grp1"/>
</dbReference>
<evidence type="ECO:0000256" key="2">
    <source>
        <dbReference type="ARBA" id="ARBA00022679"/>
    </source>
</evidence>
<protein>
    <recommendedName>
        <fullName evidence="1">D-inositol 3-phosphate glycosyltransferase</fullName>
    </recommendedName>
</protein>
<evidence type="ECO:0000259" key="3">
    <source>
        <dbReference type="Pfam" id="PF00534"/>
    </source>
</evidence>
<proteinExistence type="predicted"/>
<dbReference type="GeneID" id="29744257"/>
<sequence length="415" mass="45773">MLNRVAQSWRGASAHIRSLASKKFPKSAESQPAVSADTGSVSVPRLAIAHDYLTQRGGAERVVLALHRAFPEAPIYTTLYNPEGTFPEFENATIITSPLNRVGLLRRYHRLALPLLPLTASCLKVPAHVAVVSTTGWAHGFKFTGEKLVYCHSPARWLYLRDQYLGDEKKNSVIGIGLRVINPLLRFWDQRAAARSEHYVANSTAIQERISRVYGKDVPIIFPPYSGGATRVEEPIAGLQEFTAAGDYFLLVSRLMSYKNVDEAIKACNRAGKKLLIIGHGPEKDKLLKLSGPNVRIISGISDEQLCSAYRHCLALLAVSHEDFGITPLEAGASGKPVIAYRAGGYLDTIREGLNGVFIEQPTSEQIEAAIRKFNPEEWDKQAIKNYIARFSEERFIDEIRQAVDELTASSSSGA</sequence>
<dbReference type="HOGENOM" id="CLU_041001_0_0_11"/>
<dbReference type="PANTHER" id="PTHR45947">
    <property type="entry name" value="SULFOQUINOVOSYL TRANSFERASE SQD2"/>
    <property type="match status" value="1"/>
</dbReference>
<dbReference type="EMBL" id="CP002280">
    <property type="protein sequence ID" value="ADP40888.1"/>
    <property type="molecule type" value="Genomic_DNA"/>
</dbReference>
<accession>E3H5V8</accession>
<dbReference type="CAZy" id="GT4">
    <property type="family name" value="Glycosyltransferase Family 4"/>
</dbReference>
<dbReference type="Gene3D" id="3.40.50.2000">
    <property type="entry name" value="Glycogen Phosphorylase B"/>
    <property type="match status" value="1"/>
</dbReference>
<dbReference type="GO" id="GO:0016757">
    <property type="term" value="F:glycosyltransferase activity"/>
    <property type="evidence" value="ECO:0007669"/>
    <property type="project" value="UniProtKB-KW"/>
</dbReference>
<name>E3H5V8_ROTDC</name>
<dbReference type="PANTHER" id="PTHR45947:SF3">
    <property type="entry name" value="SULFOQUINOVOSYL TRANSFERASE SQD2"/>
    <property type="match status" value="1"/>
</dbReference>
<dbReference type="InterPro" id="IPR001296">
    <property type="entry name" value="Glyco_trans_1"/>
</dbReference>
<evidence type="ECO:0000256" key="1">
    <source>
        <dbReference type="ARBA" id="ARBA00021292"/>
    </source>
</evidence>
<evidence type="ECO:0000313" key="4">
    <source>
        <dbReference type="EMBL" id="ADP40888.1"/>
    </source>
</evidence>
<keyword evidence="2 4" id="KW-0808">Transferase</keyword>
<feature type="domain" description="Glycosyl transferase family 1" evidence="3">
    <location>
        <begin position="248"/>
        <end position="382"/>
    </location>
</feature>
<dbReference type="KEGG" id="rdn:HMPREF0733_11431"/>
<dbReference type="RefSeq" id="WP_013398630.1">
    <property type="nucleotide sequence ID" value="NC_014643.1"/>
</dbReference>
<evidence type="ECO:0000313" key="5">
    <source>
        <dbReference type="Proteomes" id="UP000000387"/>
    </source>
</evidence>
<dbReference type="Pfam" id="PF00534">
    <property type="entry name" value="Glycos_transf_1"/>
    <property type="match status" value="1"/>
</dbReference>
<dbReference type="eggNOG" id="COG0438">
    <property type="taxonomic scope" value="Bacteria"/>
</dbReference>
<keyword evidence="4" id="KW-0328">Glycosyltransferase</keyword>
<organism evidence="4 5">
    <name type="scientific">Rothia dentocariosa (strain ATCC 17931 / CDC X599 / XDIA)</name>
    <dbReference type="NCBI Taxonomy" id="762948"/>
    <lineage>
        <taxon>Bacteria</taxon>
        <taxon>Bacillati</taxon>
        <taxon>Actinomycetota</taxon>
        <taxon>Actinomycetes</taxon>
        <taxon>Micrococcales</taxon>
        <taxon>Micrococcaceae</taxon>
        <taxon>Rothia</taxon>
    </lineage>
</organism>